<protein>
    <submittedName>
        <fullName evidence="2">Uncharacterized protein</fullName>
    </submittedName>
</protein>
<dbReference type="InterPro" id="IPR000556">
    <property type="entry name" value="Glyco_hydro_48F"/>
</dbReference>
<dbReference type="Gene3D" id="2.170.160.10">
    <property type="entry name" value="Endo-1,4-beta-glucanase f. Domain 2"/>
    <property type="match status" value="1"/>
</dbReference>
<dbReference type="EMBL" id="JYJG01000496">
    <property type="protein sequence ID" value="KJK33808.1"/>
    <property type="molecule type" value="Genomic_DNA"/>
</dbReference>
<reference evidence="2 3" key="1">
    <citation type="submission" date="2015-02" db="EMBL/GenBank/DDBJ databases">
        <authorList>
            <person name="Ju K.-S."/>
            <person name="Doroghazi J.R."/>
            <person name="Metcalf W."/>
        </authorList>
    </citation>
    <scope>NUCLEOTIDE SEQUENCE [LARGE SCALE GENOMIC DNA]</scope>
    <source>
        <strain evidence="2 3">NRRL B-16140</strain>
    </source>
</reference>
<dbReference type="AlphaFoldDB" id="A0A0F0GBR7"/>
<dbReference type="InterPro" id="IPR023309">
    <property type="entry name" value="Endo-1-4-beta-glucanase_dom2"/>
</dbReference>
<proteinExistence type="predicted"/>
<feature type="non-terminal residue" evidence="2">
    <location>
        <position position="88"/>
    </location>
</feature>
<dbReference type="Proteomes" id="UP000033393">
    <property type="component" value="Unassembled WGS sequence"/>
</dbReference>
<feature type="region of interest" description="Disordered" evidence="1">
    <location>
        <begin position="68"/>
        <end position="88"/>
    </location>
</feature>
<name>A0A0F0GBR7_LENAE</name>
<dbReference type="SUPFAM" id="SSF48208">
    <property type="entry name" value="Six-hairpin glycosidases"/>
    <property type="match status" value="1"/>
</dbReference>
<dbReference type="GO" id="GO:0008810">
    <property type="term" value="F:cellulase activity"/>
    <property type="evidence" value="ECO:0007669"/>
    <property type="project" value="InterPro"/>
</dbReference>
<dbReference type="InterPro" id="IPR008928">
    <property type="entry name" value="6-hairpin_glycosidase_sf"/>
</dbReference>
<sequence>KYPSQLDSGTPVGQDPIAAELKSAYGTDDIYGMHWLLDVDNTYGFGRCGDGTTAPAYINTYQRGSSESVWETIPQPSCDTFKHGGPNG</sequence>
<dbReference type="Pfam" id="PF02011">
    <property type="entry name" value="Glyco_hydro_48"/>
    <property type="match status" value="1"/>
</dbReference>
<gene>
    <name evidence="2" type="ORF">UK23_44735</name>
</gene>
<feature type="non-terminal residue" evidence="2">
    <location>
        <position position="1"/>
    </location>
</feature>
<dbReference type="PATRIC" id="fig|68170.10.peg.2259"/>
<dbReference type="RefSeq" id="WP_045317927.1">
    <property type="nucleotide sequence ID" value="NZ_JYJG01000496.1"/>
</dbReference>
<evidence type="ECO:0000256" key="1">
    <source>
        <dbReference type="SAM" id="MobiDB-lite"/>
    </source>
</evidence>
<feature type="compositionally biased region" description="Polar residues" evidence="1">
    <location>
        <begin position="68"/>
        <end position="78"/>
    </location>
</feature>
<accession>A0A0F0GBR7</accession>
<keyword evidence="3" id="KW-1185">Reference proteome</keyword>
<evidence type="ECO:0000313" key="2">
    <source>
        <dbReference type="EMBL" id="KJK33808.1"/>
    </source>
</evidence>
<comment type="caution">
    <text evidence="2">The sequence shown here is derived from an EMBL/GenBank/DDBJ whole genome shotgun (WGS) entry which is preliminary data.</text>
</comment>
<dbReference type="GO" id="GO:0030245">
    <property type="term" value="P:cellulose catabolic process"/>
    <property type="evidence" value="ECO:0007669"/>
    <property type="project" value="InterPro"/>
</dbReference>
<evidence type="ECO:0000313" key="3">
    <source>
        <dbReference type="Proteomes" id="UP000033393"/>
    </source>
</evidence>
<organism evidence="2 3">
    <name type="scientific">Lentzea aerocolonigenes</name>
    <name type="common">Lechevalieria aerocolonigenes</name>
    <name type="synonym">Saccharothrix aerocolonigenes</name>
    <dbReference type="NCBI Taxonomy" id="68170"/>
    <lineage>
        <taxon>Bacteria</taxon>
        <taxon>Bacillati</taxon>
        <taxon>Actinomycetota</taxon>
        <taxon>Actinomycetes</taxon>
        <taxon>Pseudonocardiales</taxon>
        <taxon>Pseudonocardiaceae</taxon>
        <taxon>Lentzea</taxon>
    </lineage>
</organism>